<dbReference type="AlphaFoldDB" id="A0A6I4UHE7"/>
<accession>A0A6I4UHE7</accession>
<evidence type="ECO:0000256" key="2">
    <source>
        <dbReference type="SAM" id="SignalP"/>
    </source>
</evidence>
<feature type="chain" id="PRO_5026069175" description="Lipoprotein" evidence="2">
    <location>
        <begin position="23"/>
        <end position="259"/>
    </location>
</feature>
<name>A0A6I4UHE7_9SPHN</name>
<reference evidence="3 6" key="2">
    <citation type="submission" date="2020-08" db="EMBL/GenBank/DDBJ databases">
        <title>Genomic Encyclopedia of Type Strains, Phase IV (KMG-IV): sequencing the most valuable type-strain genomes for metagenomic binning, comparative biology and taxonomic classification.</title>
        <authorList>
            <person name="Goeker M."/>
        </authorList>
    </citation>
    <scope>NUCLEOTIDE SEQUENCE [LARGE SCALE GENOMIC DNA]</scope>
    <source>
        <strain evidence="3 6">DSM 8510</strain>
    </source>
</reference>
<dbReference type="EMBL" id="WTYB01000001">
    <property type="protein sequence ID" value="MXP37916.1"/>
    <property type="molecule type" value="Genomic_DNA"/>
</dbReference>
<evidence type="ECO:0000256" key="1">
    <source>
        <dbReference type="SAM" id="MobiDB-lite"/>
    </source>
</evidence>
<feature type="signal peptide" evidence="2">
    <location>
        <begin position="1"/>
        <end position="22"/>
    </location>
</feature>
<proteinExistence type="predicted"/>
<feature type="region of interest" description="Disordered" evidence="1">
    <location>
        <begin position="192"/>
        <end position="212"/>
    </location>
</feature>
<evidence type="ECO:0000313" key="5">
    <source>
        <dbReference type="Proteomes" id="UP000430021"/>
    </source>
</evidence>
<reference evidence="4 5" key="1">
    <citation type="submission" date="2019-12" db="EMBL/GenBank/DDBJ databases">
        <title>Genomic-based taxomic classification of the family Erythrobacteraceae.</title>
        <authorList>
            <person name="Xu L."/>
        </authorList>
    </citation>
    <scope>NUCLEOTIDE SEQUENCE [LARGE SCALE GENOMIC DNA]</scope>
    <source>
        <strain evidence="4 5">JCM 10282</strain>
    </source>
</reference>
<sequence>MIRSAPALLGFAALSLALSACAGGGGPPKPSRRAVEQINRVLTVAPGAAQPSTIVATEAAFSRAARERGQWTAFKMFAAPGALLHGANGPFPIEPWLATQTDPPAAVQWDARVVAMSCDGALAVSKGRYRDPEGKVGSFVTVWERQADNTYRYTFDVGGDDVPQPPPRKPVQEGDIVVTEIDAVTGLVATCPRGSAGTPPPPAIPIGEDGKADAKLSRDGTLRWRWEHRADGTRFVAADYYYQGRWVTAIEQSLVPTGD</sequence>
<evidence type="ECO:0008006" key="7">
    <source>
        <dbReference type="Google" id="ProtNLM"/>
    </source>
</evidence>
<evidence type="ECO:0000313" key="4">
    <source>
        <dbReference type="EMBL" id="MXP37916.1"/>
    </source>
</evidence>
<dbReference type="EMBL" id="JACICE010000001">
    <property type="protein sequence ID" value="MBB3774433.1"/>
    <property type="molecule type" value="Genomic_DNA"/>
</dbReference>
<dbReference type="PROSITE" id="PS51257">
    <property type="entry name" value="PROKAR_LIPOPROTEIN"/>
    <property type="match status" value="1"/>
</dbReference>
<evidence type="ECO:0000313" key="3">
    <source>
        <dbReference type="EMBL" id="MBB3774433.1"/>
    </source>
</evidence>
<dbReference type="RefSeq" id="WP_160760010.1">
    <property type="nucleotide sequence ID" value="NZ_BAAADZ010000002.1"/>
</dbReference>
<evidence type="ECO:0000313" key="6">
    <source>
        <dbReference type="Proteomes" id="UP000548685"/>
    </source>
</evidence>
<dbReference type="Proteomes" id="UP000548685">
    <property type="component" value="Unassembled WGS sequence"/>
</dbReference>
<comment type="caution">
    <text evidence="4">The sequence shown here is derived from an EMBL/GenBank/DDBJ whole genome shotgun (WGS) entry which is preliminary data.</text>
</comment>
<keyword evidence="2" id="KW-0732">Signal</keyword>
<dbReference type="OrthoDB" id="7201546at2"/>
<protein>
    <recommendedName>
        <fullName evidence="7">Lipoprotein</fullName>
    </recommendedName>
</protein>
<keyword evidence="6" id="KW-1185">Reference proteome</keyword>
<dbReference type="Proteomes" id="UP000430021">
    <property type="component" value="Unassembled WGS sequence"/>
</dbReference>
<gene>
    <name evidence="3" type="ORF">FHS52_000376</name>
    <name evidence="4" type="ORF">GRI59_04700</name>
</gene>
<organism evidence="4 5">
    <name type="scientific">Erythrobacter ramosus</name>
    <dbReference type="NCBI Taxonomy" id="35811"/>
    <lineage>
        <taxon>Bacteria</taxon>
        <taxon>Pseudomonadati</taxon>
        <taxon>Pseudomonadota</taxon>
        <taxon>Alphaproteobacteria</taxon>
        <taxon>Sphingomonadales</taxon>
        <taxon>Erythrobacteraceae</taxon>
        <taxon>Erythrobacter/Porphyrobacter group</taxon>
        <taxon>Erythrobacter</taxon>
    </lineage>
</organism>